<feature type="domain" description="F-box/LRR-repeat protein 15/At3g58940/PEG3-like LRR" evidence="2">
    <location>
        <begin position="1"/>
        <end position="99"/>
    </location>
</feature>
<protein>
    <submittedName>
        <fullName evidence="3">Uncharacterized protein</fullName>
    </submittedName>
</protein>
<proteinExistence type="predicted"/>
<organism evidence="3 4">
    <name type="scientific">Panicum miliaceum</name>
    <name type="common">Proso millet</name>
    <name type="synonym">Broomcorn millet</name>
    <dbReference type="NCBI Taxonomy" id="4540"/>
    <lineage>
        <taxon>Eukaryota</taxon>
        <taxon>Viridiplantae</taxon>
        <taxon>Streptophyta</taxon>
        <taxon>Embryophyta</taxon>
        <taxon>Tracheophyta</taxon>
        <taxon>Spermatophyta</taxon>
        <taxon>Magnoliopsida</taxon>
        <taxon>Liliopsida</taxon>
        <taxon>Poales</taxon>
        <taxon>Poaceae</taxon>
        <taxon>PACMAD clade</taxon>
        <taxon>Panicoideae</taxon>
        <taxon>Panicodae</taxon>
        <taxon>Paniceae</taxon>
        <taxon>Panicinae</taxon>
        <taxon>Panicum</taxon>
        <taxon>Panicum sect. Panicum</taxon>
    </lineage>
</organism>
<evidence type="ECO:0000259" key="2">
    <source>
        <dbReference type="Pfam" id="PF24758"/>
    </source>
</evidence>
<dbReference type="AlphaFoldDB" id="A0A3L6QSC8"/>
<accession>A0A3L6QSC8</accession>
<evidence type="ECO:0000313" key="4">
    <source>
        <dbReference type="Proteomes" id="UP000275267"/>
    </source>
</evidence>
<keyword evidence="4" id="KW-1185">Reference proteome</keyword>
<dbReference type="PANTHER" id="PTHR32141:SF172">
    <property type="entry name" value="OS07G0286300 PROTEIN"/>
    <property type="match status" value="1"/>
</dbReference>
<sequence>MIQACPAIRSLLLSGNTGFRRVRISSPTLVSLGVSTLRNEAVMEELTIVDAPSMERLLLFETDGGPMNIDVHGAPNLQVLGSLSSSMPRVQLGSTVLLSFVITDFGKKMLNYGALSIPCLDTHLKEIVLRNFRGGKDDIKFAKFFVLNARVLRLMEFRVPIRESTKKWEANQRHVRFELMRR</sequence>
<dbReference type="Proteomes" id="UP000275267">
    <property type="component" value="Unassembled WGS sequence"/>
</dbReference>
<dbReference type="InterPro" id="IPR006566">
    <property type="entry name" value="FBD"/>
</dbReference>
<reference evidence="4" key="1">
    <citation type="journal article" date="2019" name="Nat. Commun.">
        <title>The genome of broomcorn millet.</title>
        <authorList>
            <person name="Zou C."/>
            <person name="Miki D."/>
            <person name="Li D."/>
            <person name="Tang Q."/>
            <person name="Xiao L."/>
            <person name="Rajput S."/>
            <person name="Deng P."/>
            <person name="Jia W."/>
            <person name="Huang R."/>
            <person name="Zhang M."/>
            <person name="Sun Y."/>
            <person name="Hu J."/>
            <person name="Fu X."/>
            <person name="Schnable P.S."/>
            <person name="Li F."/>
            <person name="Zhang H."/>
            <person name="Feng B."/>
            <person name="Zhu X."/>
            <person name="Liu R."/>
            <person name="Schnable J.C."/>
            <person name="Zhu J.-K."/>
            <person name="Zhang H."/>
        </authorList>
    </citation>
    <scope>NUCLEOTIDE SEQUENCE [LARGE SCALE GENOMIC DNA]</scope>
</reference>
<evidence type="ECO:0000259" key="1">
    <source>
        <dbReference type="Pfam" id="PF08387"/>
    </source>
</evidence>
<gene>
    <name evidence="3" type="ORF">C2845_PM04G07840</name>
</gene>
<dbReference type="Pfam" id="PF08387">
    <property type="entry name" value="FBD"/>
    <property type="match status" value="1"/>
</dbReference>
<dbReference type="PANTHER" id="PTHR32141">
    <property type="match status" value="1"/>
</dbReference>
<feature type="domain" description="FBD" evidence="1">
    <location>
        <begin position="117"/>
        <end position="155"/>
    </location>
</feature>
<dbReference type="Pfam" id="PF24758">
    <property type="entry name" value="LRR_At5g56370"/>
    <property type="match status" value="1"/>
</dbReference>
<dbReference type="InterPro" id="IPR055302">
    <property type="entry name" value="F-box_dom-containing"/>
</dbReference>
<name>A0A3L6QSC8_PANMI</name>
<dbReference type="OrthoDB" id="629808at2759"/>
<evidence type="ECO:0000313" key="3">
    <source>
        <dbReference type="EMBL" id="RLM86449.1"/>
    </source>
</evidence>
<dbReference type="InterPro" id="IPR055411">
    <property type="entry name" value="LRR_FXL15/At3g58940/PEG3-like"/>
</dbReference>
<comment type="caution">
    <text evidence="3">The sequence shown here is derived from an EMBL/GenBank/DDBJ whole genome shotgun (WGS) entry which is preliminary data.</text>
</comment>
<dbReference type="STRING" id="4540.A0A3L6QSC8"/>
<dbReference type="EMBL" id="PQIB02000011">
    <property type="protein sequence ID" value="RLM86449.1"/>
    <property type="molecule type" value="Genomic_DNA"/>
</dbReference>